<dbReference type="RefSeq" id="WP_212216768.1">
    <property type="nucleotide sequence ID" value="NZ_JAGUCO010000012.1"/>
</dbReference>
<dbReference type="PANTHER" id="PTHR43861">
    <property type="entry name" value="TRANS-ACONITATE 2-METHYLTRANSFERASE-RELATED"/>
    <property type="match status" value="1"/>
</dbReference>
<dbReference type="InterPro" id="IPR029063">
    <property type="entry name" value="SAM-dependent_MTases_sf"/>
</dbReference>
<name>A0ABS5JXA5_9BACT</name>
<comment type="caution">
    <text evidence="3">The sequence shown here is derived from an EMBL/GenBank/DDBJ whole genome shotgun (WGS) entry which is preliminary data.</text>
</comment>
<dbReference type="SUPFAM" id="SSF53335">
    <property type="entry name" value="S-adenosyl-L-methionine-dependent methyltransferases"/>
    <property type="match status" value="1"/>
</dbReference>
<evidence type="ECO:0000313" key="4">
    <source>
        <dbReference type="Proteomes" id="UP000708576"/>
    </source>
</evidence>
<keyword evidence="4" id="KW-1185">Reference proteome</keyword>
<dbReference type="GO" id="GO:0008168">
    <property type="term" value="F:methyltransferase activity"/>
    <property type="evidence" value="ECO:0007669"/>
    <property type="project" value="UniProtKB-KW"/>
</dbReference>
<dbReference type="Pfam" id="PF13649">
    <property type="entry name" value="Methyltransf_25"/>
    <property type="match status" value="1"/>
</dbReference>
<sequence length="197" mass="22458">MKEMWNERFGKEEYAYGVEPNKEFKEFIDQLKPGKLLLLGEGEGRNAVYAAKKGWQVTAVDFSEEGKNKALLLAKNNHTTIDYLVKDVTQYSAPDNTFDCIALSFLHMPSEEFYPMLQKLHQSLTEKGKLFIVGFHTDQLNYNSGGPKNKDWLLTSESLQQQLNEYTITRNDHLLVELSQGYAHQGTGSIVIFNATK</sequence>
<keyword evidence="3" id="KW-0489">Methyltransferase</keyword>
<keyword evidence="1" id="KW-0808">Transferase</keyword>
<proteinExistence type="predicted"/>
<evidence type="ECO:0000259" key="2">
    <source>
        <dbReference type="Pfam" id="PF13649"/>
    </source>
</evidence>
<protein>
    <submittedName>
        <fullName evidence="3">Class I SAM-dependent methyltransferase</fullName>
    </submittedName>
</protein>
<evidence type="ECO:0000313" key="3">
    <source>
        <dbReference type="EMBL" id="MBS2099524.1"/>
    </source>
</evidence>
<accession>A0ABS5JXA5</accession>
<dbReference type="Proteomes" id="UP000708576">
    <property type="component" value="Unassembled WGS sequence"/>
</dbReference>
<dbReference type="PANTHER" id="PTHR43861:SF3">
    <property type="entry name" value="PUTATIVE (AFU_ORTHOLOGUE AFUA_2G14390)-RELATED"/>
    <property type="match status" value="1"/>
</dbReference>
<reference evidence="3 4" key="1">
    <citation type="journal article" date="2015" name="Int. J. Syst. Evol. Microbiol.">
        <title>Carboxylicivirga linearis sp. nov., isolated from a sea cucumber culture pond.</title>
        <authorList>
            <person name="Wang F.Q."/>
            <person name="Zhou Y.X."/>
            <person name="Lin X.Z."/>
            <person name="Chen G.J."/>
            <person name="Du Z.J."/>
        </authorList>
    </citation>
    <scope>NUCLEOTIDE SEQUENCE [LARGE SCALE GENOMIC DNA]</scope>
    <source>
        <strain evidence="3 4">FB218</strain>
    </source>
</reference>
<dbReference type="InterPro" id="IPR041698">
    <property type="entry name" value="Methyltransf_25"/>
</dbReference>
<feature type="domain" description="Methyltransferase" evidence="2">
    <location>
        <begin position="39"/>
        <end position="128"/>
    </location>
</feature>
<dbReference type="CDD" id="cd02440">
    <property type="entry name" value="AdoMet_MTases"/>
    <property type="match status" value="1"/>
</dbReference>
<evidence type="ECO:0000256" key="1">
    <source>
        <dbReference type="ARBA" id="ARBA00022679"/>
    </source>
</evidence>
<dbReference type="EMBL" id="JAGUCO010000012">
    <property type="protein sequence ID" value="MBS2099524.1"/>
    <property type="molecule type" value="Genomic_DNA"/>
</dbReference>
<gene>
    <name evidence="3" type="ORF">KEM10_14610</name>
</gene>
<organism evidence="3 4">
    <name type="scientific">Carboxylicivirga linearis</name>
    <dbReference type="NCBI Taxonomy" id="1628157"/>
    <lineage>
        <taxon>Bacteria</taxon>
        <taxon>Pseudomonadati</taxon>
        <taxon>Bacteroidota</taxon>
        <taxon>Bacteroidia</taxon>
        <taxon>Marinilabiliales</taxon>
        <taxon>Marinilabiliaceae</taxon>
        <taxon>Carboxylicivirga</taxon>
    </lineage>
</organism>
<dbReference type="GO" id="GO:0032259">
    <property type="term" value="P:methylation"/>
    <property type="evidence" value="ECO:0007669"/>
    <property type="project" value="UniProtKB-KW"/>
</dbReference>
<dbReference type="Gene3D" id="3.40.50.150">
    <property type="entry name" value="Vaccinia Virus protein VP39"/>
    <property type="match status" value="1"/>
</dbReference>